<dbReference type="OrthoDB" id="4131546at2"/>
<dbReference type="GO" id="GO:0003700">
    <property type="term" value="F:DNA-binding transcription factor activity"/>
    <property type="evidence" value="ECO:0007669"/>
    <property type="project" value="InterPro"/>
</dbReference>
<dbReference type="PROSITE" id="PS50931">
    <property type="entry name" value="HTH_LYSR"/>
    <property type="match status" value="1"/>
</dbReference>
<dbReference type="Gene3D" id="1.10.10.10">
    <property type="entry name" value="Winged helix-like DNA-binding domain superfamily/Winged helix DNA-binding domain"/>
    <property type="match status" value="1"/>
</dbReference>
<dbReference type="CDD" id="cd08423">
    <property type="entry name" value="PBP2_LTTR_like_6"/>
    <property type="match status" value="1"/>
</dbReference>
<gene>
    <name evidence="7" type="ORF">LI90_2967</name>
    <name evidence="6" type="ORF">TH66_14390</name>
</gene>
<dbReference type="CDD" id="cd00090">
    <property type="entry name" value="HTH_ARSR"/>
    <property type="match status" value="1"/>
</dbReference>
<protein>
    <submittedName>
        <fullName evidence="6">LysR family transcriptional regulator</fullName>
    </submittedName>
    <submittedName>
        <fullName evidence="7">Putative RuBisCO transcriptional regulator</fullName>
    </submittedName>
</protein>
<dbReference type="Proteomes" id="UP000070188">
    <property type="component" value="Unassembled WGS sequence"/>
</dbReference>
<dbReference type="PATRIC" id="fig|1469144.10.peg.3199"/>
<evidence type="ECO:0000313" key="9">
    <source>
        <dbReference type="Proteomes" id="UP000070659"/>
    </source>
</evidence>
<evidence type="ECO:0000313" key="8">
    <source>
        <dbReference type="Proteomes" id="UP000070188"/>
    </source>
</evidence>
<accession>A0A132MQP3</accession>
<reference evidence="7" key="2">
    <citation type="submission" date="2015-04" db="EMBL/GenBank/DDBJ databases">
        <title>Physiological reanalysis, assessment of diazotrophy, and genome sequences of multiple isolates of Streptomyces thermoautotrophicus.</title>
        <authorList>
            <person name="MacKellar D.C."/>
            <person name="Lieber L."/>
            <person name="Norman J."/>
            <person name="Bolger A."/>
            <person name="Tobin C."/>
            <person name="Murray J.W."/>
            <person name="Woodward J."/>
            <person name="Friesen M."/>
            <person name="Prell J."/>
        </authorList>
    </citation>
    <scope>NUCLEOTIDE SEQUENCE [LARGE SCALE GENOMIC DNA]</scope>
    <source>
        <strain evidence="7">H1</strain>
    </source>
</reference>
<dbReference type="AlphaFoldDB" id="A0A132MQP3"/>
<sequence length="308" mass="32415">MLDLHRLRVLRAVAQHGSFSRAAAALHLTPSAVSQHVAALERSIGLPVVERSPRGVRLTAPGRVLVETADAVEAELRGARQQLDRLAQGESGHLTVATFPSAGQRLLPAALSRFTAAHPGVEVSVIEAEPEESLPLVRAGRADLALVYRFTPIDRDGTDPGLRWTLLLTDPMYLVLPAAHPLAGAAELALADLAAERWLQGTGSTGEMLLHLVAAAGFTPRVACRSSDYLFMHALVGAGVGVALIPGLGLPDPPGERVAVIPVAPPRPVRYVYAVTPRRRWISPLAEALLADLLADLPAGAEPSTSGG</sequence>
<dbReference type="InterPro" id="IPR011991">
    <property type="entry name" value="ArsR-like_HTH"/>
</dbReference>
<dbReference type="Gene3D" id="3.40.190.10">
    <property type="entry name" value="Periplasmic binding protein-like II"/>
    <property type="match status" value="2"/>
</dbReference>
<dbReference type="FunFam" id="1.10.10.10:FF:000001">
    <property type="entry name" value="LysR family transcriptional regulator"/>
    <property type="match status" value="1"/>
</dbReference>
<dbReference type="InterPro" id="IPR036388">
    <property type="entry name" value="WH-like_DNA-bd_sf"/>
</dbReference>
<keyword evidence="2" id="KW-0805">Transcription regulation</keyword>
<evidence type="ECO:0000256" key="3">
    <source>
        <dbReference type="ARBA" id="ARBA00023125"/>
    </source>
</evidence>
<dbReference type="Proteomes" id="UP000070659">
    <property type="component" value="Unassembled WGS sequence"/>
</dbReference>
<organism evidence="6 9">
    <name type="scientific">Carbonactinospora thermoautotrophica</name>
    <dbReference type="NCBI Taxonomy" id="1469144"/>
    <lineage>
        <taxon>Bacteria</taxon>
        <taxon>Bacillati</taxon>
        <taxon>Actinomycetota</taxon>
        <taxon>Actinomycetes</taxon>
        <taxon>Kitasatosporales</taxon>
        <taxon>Carbonactinosporaceae</taxon>
        <taxon>Carbonactinospora</taxon>
    </lineage>
</organism>
<dbReference type="InterPro" id="IPR000847">
    <property type="entry name" value="LysR_HTH_N"/>
</dbReference>
<dbReference type="GO" id="GO:0032993">
    <property type="term" value="C:protein-DNA complex"/>
    <property type="evidence" value="ECO:0007669"/>
    <property type="project" value="TreeGrafter"/>
</dbReference>
<name>A0A132MQP3_9ACTN</name>
<keyword evidence="3" id="KW-0238">DNA-binding</keyword>
<dbReference type="RefSeq" id="WP_066888700.1">
    <property type="nucleotide sequence ID" value="NZ_CP171739.1"/>
</dbReference>
<reference evidence="6 9" key="1">
    <citation type="submission" date="2015-02" db="EMBL/GenBank/DDBJ databases">
        <title>Physiological reanalysis, assessment of diazotrophy, and genome sequences of multiple isolates of Streptomyces thermoautotrophicus.</title>
        <authorList>
            <person name="MacKellar D.C."/>
            <person name="Lieber L."/>
            <person name="Norman J."/>
            <person name="Bolger A."/>
            <person name="Tobin C."/>
            <person name="Murray J.W."/>
            <person name="Prell J."/>
        </authorList>
    </citation>
    <scope>NUCLEOTIDE SEQUENCE [LARGE SCALE GENOMIC DNA]</scope>
    <source>
        <strain evidence="6 9">UBT1</strain>
    </source>
</reference>
<evidence type="ECO:0000259" key="5">
    <source>
        <dbReference type="PROSITE" id="PS50931"/>
    </source>
</evidence>
<comment type="caution">
    <text evidence="6">The sequence shown here is derived from an EMBL/GenBank/DDBJ whole genome shotgun (WGS) entry which is preliminary data.</text>
</comment>
<dbReference type="EMBL" id="JYIJ01000018">
    <property type="protein sequence ID" value="KWX00114.1"/>
    <property type="molecule type" value="Genomic_DNA"/>
</dbReference>
<reference evidence="8" key="3">
    <citation type="submission" date="2015-04" db="EMBL/GenBank/DDBJ databases">
        <title>Physiological reanalysis, assessment of diazotrophy, and genome sequences of multiple isolates of Streptomyces thermoautotrophicus.</title>
        <authorList>
            <person name="MacKellar D.C."/>
            <person name="Lieber L."/>
            <person name="Norman J."/>
            <person name="Bolger A."/>
            <person name="Tobin C."/>
            <person name="Murray J.W."/>
            <person name="Chang R."/>
            <person name="Ford T."/>
            <person name="Nguyen P.Q."/>
            <person name="Woodward J."/>
            <person name="Permingeat H."/>
            <person name="Joshi N.S."/>
            <person name="Silver P.A."/>
            <person name="Usadel B."/>
            <person name="Rutherford A.W."/>
            <person name="Friesen M."/>
            <person name="Prell J."/>
        </authorList>
    </citation>
    <scope>NUCLEOTIDE SEQUENCE [LARGE SCALE GENOMIC DNA]</scope>
    <source>
        <strain evidence="8">H1</strain>
    </source>
</reference>
<proteinExistence type="inferred from homology"/>
<dbReference type="InterPro" id="IPR005119">
    <property type="entry name" value="LysR_subst-bd"/>
</dbReference>
<keyword evidence="8" id="KW-1185">Reference proteome</keyword>
<dbReference type="PANTHER" id="PTHR30346:SF29">
    <property type="entry name" value="LYSR SUBSTRATE-BINDING"/>
    <property type="match status" value="1"/>
</dbReference>
<evidence type="ECO:0000256" key="4">
    <source>
        <dbReference type="ARBA" id="ARBA00023163"/>
    </source>
</evidence>
<dbReference type="Pfam" id="PF00126">
    <property type="entry name" value="HTH_1"/>
    <property type="match status" value="1"/>
</dbReference>
<feature type="domain" description="HTH lysR-type" evidence="5">
    <location>
        <begin position="2"/>
        <end position="59"/>
    </location>
</feature>
<dbReference type="GO" id="GO:0003677">
    <property type="term" value="F:DNA binding"/>
    <property type="evidence" value="ECO:0007669"/>
    <property type="project" value="UniProtKB-KW"/>
</dbReference>
<evidence type="ECO:0000313" key="6">
    <source>
        <dbReference type="EMBL" id="KWX00114.1"/>
    </source>
</evidence>
<keyword evidence="4" id="KW-0804">Transcription</keyword>
<dbReference type="PANTHER" id="PTHR30346">
    <property type="entry name" value="TRANSCRIPTIONAL DUAL REGULATOR HCAR-RELATED"/>
    <property type="match status" value="1"/>
</dbReference>
<dbReference type="InterPro" id="IPR036390">
    <property type="entry name" value="WH_DNA-bd_sf"/>
</dbReference>
<dbReference type="SUPFAM" id="SSF53850">
    <property type="entry name" value="Periplasmic binding protein-like II"/>
    <property type="match status" value="1"/>
</dbReference>
<dbReference type="EMBL" id="LAXD01000001">
    <property type="protein sequence ID" value="KWX01932.1"/>
    <property type="molecule type" value="Genomic_DNA"/>
</dbReference>
<evidence type="ECO:0000256" key="2">
    <source>
        <dbReference type="ARBA" id="ARBA00023015"/>
    </source>
</evidence>
<dbReference type="STRING" id="1469144.LI90_2967"/>
<evidence type="ECO:0000313" key="7">
    <source>
        <dbReference type="EMBL" id="KWX01932.1"/>
    </source>
</evidence>
<comment type="similarity">
    <text evidence="1">Belongs to the LysR transcriptional regulatory family.</text>
</comment>
<dbReference type="SUPFAM" id="SSF46785">
    <property type="entry name" value="Winged helix' DNA-binding domain"/>
    <property type="match status" value="1"/>
</dbReference>
<dbReference type="Pfam" id="PF03466">
    <property type="entry name" value="LysR_substrate"/>
    <property type="match status" value="1"/>
</dbReference>
<evidence type="ECO:0000256" key="1">
    <source>
        <dbReference type="ARBA" id="ARBA00009437"/>
    </source>
</evidence>